<gene>
    <name evidence="5" type="ORF">ElP_10880</name>
</gene>
<dbReference type="PANTHER" id="PTHR11475">
    <property type="entry name" value="OXIDASE/PEROXIDASE"/>
    <property type="match status" value="1"/>
</dbReference>
<accession>A0A518GXC2</accession>
<dbReference type="KEGG" id="tpla:ElP_10880"/>
<evidence type="ECO:0000256" key="4">
    <source>
        <dbReference type="SAM" id="MobiDB-lite"/>
    </source>
</evidence>
<dbReference type="InterPro" id="IPR010255">
    <property type="entry name" value="Haem_peroxidase_sf"/>
</dbReference>
<name>A0A518GXC2_9BACT</name>
<evidence type="ECO:0000256" key="3">
    <source>
        <dbReference type="ARBA" id="ARBA00023180"/>
    </source>
</evidence>
<dbReference type="InterPro" id="IPR037120">
    <property type="entry name" value="Haem_peroxidase_sf_animal"/>
</dbReference>
<keyword evidence="6" id="KW-1185">Reference proteome</keyword>
<comment type="subcellular location">
    <subcellularLocation>
        <location evidence="1">Secreted</location>
    </subcellularLocation>
</comment>
<evidence type="ECO:0000313" key="5">
    <source>
        <dbReference type="EMBL" id="QDV33246.1"/>
    </source>
</evidence>
<evidence type="ECO:0000256" key="2">
    <source>
        <dbReference type="ARBA" id="ARBA00022525"/>
    </source>
</evidence>
<dbReference type="OrthoDB" id="8549906at2"/>
<dbReference type="GO" id="GO:0020037">
    <property type="term" value="F:heme binding"/>
    <property type="evidence" value="ECO:0007669"/>
    <property type="project" value="InterPro"/>
</dbReference>
<proteinExistence type="predicted"/>
<keyword evidence="5" id="KW-0560">Oxidoreductase</keyword>
<dbReference type="AlphaFoldDB" id="A0A518GXC2"/>
<organism evidence="5 6">
    <name type="scientific">Tautonia plasticadhaerens</name>
    <dbReference type="NCBI Taxonomy" id="2527974"/>
    <lineage>
        <taxon>Bacteria</taxon>
        <taxon>Pseudomonadati</taxon>
        <taxon>Planctomycetota</taxon>
        <taxon>Planctomycetia</taxon>
        <taxon>Isosphaerales</taxon>
        <taxon>Isosphaeraceae</taxon>
        <taxon>Tautonia</taxon>
    </lineage>
</organism>
<dbReference type="GO" id="GO:0004601">
    <property type="term" value="F:peroxidase activity"/>
    <property type="evidence" value="ECO:0007669"/>
    <property type="project" value="UniProtKB-KW"/>
</dbReference>
<keyword evidence="5" id="KW-0575">Peroxidase</keyword>
<reference evidence="5 6" key="1">
    <citation type="submission" date="2019-02" db="EMBL/GenBank/DDBJ databases">
        <title>Deep-cultivation of Planctomycetes and their phenomic and genomic characterization uncovers novel biology.</title>
        <authorList>
            <person name="Wiegand S."/>
            <person name="Jogler M."/>
            <person name="Boedeker C."/>
            <person name="Pinto D."/>
            <person name="Vollmers J."/>
            <person name="Rivas-Marin E."/>
            <person name="Kohn T."/>
            <person name="Peeters S.H."/>
            <person name="Heuer A."/>
            <person name="Rast P."/>
            <person name="Oberbeckmann S."/>
            <person name="Bunk B."/>
            <person name="Jeske O."/>
            <person name="Meyerdierks A."/>
            <person name="Storesund J.E."/>
            <person name="Kallscheuer N."/>
            <person name="Luecker S."/>
            <person name="Lage O.M."/>
            <person name="Pohl T."/>
            <person name="Merkel B.J."/>
            <person name="Hornburger P."/>
            <person name="Mueller R.-W."/>
            <person name="Bruemmer F."/>
            <person name="Labrenz M."/>
            <person name="Spormann A.M."/>
            <person name="Op den Camp H."/>
            <person name="Overmann J."/>
            <person name="Amann R."/>
            <person name="Jetten M.S.M."/>
            <person name="Mascher T."/>
            <person name="Medema M.H."/>
            <person name="Devos D.P."/>
            <person name="Kaster A.-K."/>
            <person name="Ovreas L."/>
            <person name="Rohde M."/>
            <person name="Galperin M.Y."/>
            <person name="Jogler C."/>
        </authorList>
    </citation>
    <scope>NUCLEOTIDE SEQUENCE [LARGE SCALE GENOMIC DNA]</scope>
    <source>
        <strain evidence="5 6">ElP</strain>
    </source>
</reference>
<dbReference type="RefSeq" id="WP_145267640.1">
    <property type="nucleotide sequence ID" value="NZ_CP036426.1"/>
</dbReference>
<feature type="region of interest" description="Disordered" evidence="4">
    <location>
        <begin position="1"/>
        <end position="27"/>
    </location>
</feature>
<dbReference type="Gene3D" id="1.10.640.10">
    <property type="entry name" value="Haem peroxidase domain superfamily, animal type"/>
    <property type="match status" value="1"/>
</dbReference>
<dbReference type="PROSITE" id="PS50292">
    <property type="entry name" value="PEROXIDASE_3"/>
    <property type="match status" value="1"/>
</dbReference>
<dbReference type="Pfam" id="PF03098">
    <property type="entry name" value="An_peroxidase"/>
    <property type="match status" value="1"/>
</dbReference>
<keyword evidence="3" id="KW-0325">Glycoprotein</keyword>
<dbReference type="InterPro" id="IPR019791">
    <property type="entry name" value="Haem_peroxidase_animal"/>
</dbReference>
<dbReference type="SUPFAM" id="SSF48113">
    <property type="entry name" value="Heme-dependent peroxidases"/>
    <property type="match status" value="1"/>
</dbReference>
<sequence>MVQTRGRLAPIDVSLSPRTSLGDPRDGIAPMEGVVVVGRTIPHMVVGMDSDLDGRYDQYARSGRDGQFTMQVESGMGADRMDFNLVLRRPFGMRPMTIVGMPGGPEHRPFLGSPTPGNQPFERLVSPSMADPGSRTDPRQLSEIMAEDPADPAMSPSIPLGIVFLGQFVDHDVTLLDVVGQGPGEPDSPVNRRTPALDLDSVYGGGPARDPRFYSPDGLSFLLGEGGEDVLRDGRGVAVIGDERNDDNGQIARIHLAFQKFHNTLMTAHLGDADPGDLTDWQKEILFGRVRDLVIGVYQGIVSNQLAPLIVGAPLDDSGPPIANMPVEFSGAVWRLGHTLVPNQIVVDDSGTTMAPVDDRLRSTEGVPLRLLFGPDAQPAAAFDAKVSETMRTLFIPLSPTDPEAGHLIGGDSPNIGSGTVVDGVLRLDLIETNLMRGREQRLPSGEEVLALIEGRPYDPEADGDTDLFEYILHEAEPLGHLGRVGSYVVQRSLGGILAGDPYRYSSRDHYQPAEIDLFRGARMEHVLRLIGEPGF</sequence>
<dbReference type="GO" id="GO:0006979">
    <property type="term" value="P:response to oxidative stress"/>
    <property type="evidence" value="ECO:0007669"/>
    <property type="project" value="InterPro"/>
</dbReference>
<dbReference type="EMBL" id="CP036426">
    <property type="protein sequence ID" value="QDV33246.1"/>
    <property type="molecule type" value="Genomic_DNA"/>
</dbReference>
<dbReference type="PANTHER" id="PTHR11475:SF4">
    <property type="entry name" value="CHORION PEROXIDASE"/>
    <property type="match status" value="1"/>
</dbReference>
<dbReference type="GO" id="GO:0005576">
    <property type="term" value="C:extracellular region"/>
    <property type="evidence" value="ECO:0007669"/>
    <property type="project" value="UniProtKB-SubCell"/>
</dbReference>
<keyword evidence="2" id="KW-0964">Secreted</keyword>
<evidence type="ECO:0000256" key="1">
    <source>
        <dbReference type="ARBA" id="ARBA00004613"/>
    </source>
</evidence>
<evidence type="ECO:0000313" key="6">
    <source>
        <dbReference type="Proteomes" id="UP000317835"/>
    </source>
</evidence>
<protein>
    <submittedName>
        <fullName evidence="5">Peroxidase</fullName>
    </submittedName>
</protein>
<dbReference type="Proteomes" id="UP000317835">
    <property type="component" value="Chromosome"/>
</dbReference>